<dbReference type="SUPFAM" id="SSF54427">
    <property type="entry name" value="NTF2-like"/>
    <property type="match status" value="1"/>
</dbReference>
<sequence length="160" mass="18160">MLRQLFWGFFIICALFTKPALATGKESIDQTLDAFHHAAAEADWDAYFALTSDDLIFLGTDASERWDKAVFRAYAEKSTGWVYYPKERHINLTPDGNSAWFDEILESVNYGTSRGTGILIRTNNGWKISQYHLTFPIPNELAAGITQQIQTFEARQKTGQ</sequence>
<evidence type="ECO:0000259" key="2">
    <source>
        <dbReference type="Pfam" id="PF13474"/>
    </source>
</evidence>
<feature type="signal peptide" evidence="1">
    <location>
        <begin position="1"/>
        <end position="22"/>
    </location>
</feature>
<protein>
    <submittedName>
        <fullName evidence="3">Nuclear transport factor 2 family protein</fullName>
    </submittedName>
</protein>
<dbReference type="InterPro" id="IPR037401">
    <property type="entry name" value="SnoaL-like"/>
</dbReference>
<name>A0ABV7D906_9PROT</name>
<dbReference type="RefSeq" id="WP_194213131.1">
    <property type="nucleotide sequence ID" value="NZ_CP061205.1"/>
</dbReference>
<evidence type="ECO:0000256" key="1">
    <source>
        <dbReference type="SAM" id="SignalP"/>
    </source>
</evidence>
<dbReference type="EMBL" id="JBHRSL010000010">
    <property type="protein sequence ID" value="MFC3053097.1"/>
    <property type="molecule type" value="Genomic_DNA"/>
</dbReference>
<gene>
    <name evidence="3" type="ORF">ACFOKA_14370</name>
</gene>
<dbReference type="Pfam" id="PF13474">
    <property type="entry name" value="SnoaL_3"/>
    <property type="match status" value="1"/>
</dbReference>
<keyword evidence="1" id="KW-0732">Signal</keyword>
<evidence type="ECO:0000313" key="3">
    <source>
        <dbReference type="EMBL" id="MFC3053097.1"/>
    </source>
</evidence>
<accession>A0ABV7D906</accession>
<proteinExistence type="predicted"/>
<organism evidence="3 4">
    <name type="scientific">Kordiimonas pumila</name>
    <dbReference type="NCBI Taxonomy" id="2161677"/>
    <lineage>
        <taxon>Bacteria</taxon>
        <taxon>Pseudomonadati</taxon>
        <taxon>Pseudomonadota</taxon>
        <taxon>Alphaproteobacteria</taxon>
        <taxon>Kordiimonadales</taxon>
        <taxon>Kordiimonadaceae</taxon>
        <taxon>Kordiimonas</taxon>
    </lineage>
</organism>
<feature type="chain" id="PRO_5045376662" evidence="1">
    <location>
        <begin position="23"/>
        <end position="160"/>
    </location>
</feature>
<evidence type="ECO:0000313" key="4">
    <source>
        <dbReference type="Proteomes" id="UP001595444"/>
    </source>
</evidence>
<reference evidence="4" key="1">
    <citation type="journal article" date="2019" name="Int. J. Syst. Evol. Microbiol.">
        <title>The Global Catalogue of Microorganisms (GCM) 10K type strain sequencing project: providing services to taxonomists for standard genome sequencing and annotation.</title>
        <authorList>
            <consortium name="The Broad Institute Genomics Platform"/>
            <consortium name="The Broad Institute Genome Sequencing Center for Infectious Disease"/>
            <person name="Wu L."/>
            <person name="Ma J."/>
        </authorList>
    </citation>
    <scope>NUCLEOTIDE SEQUENCE [LARGE SCALE GENOMIC DNA]</scope>
    <source>
        <strain evidence="4">KCTC 62164</strain>
    </source>
</reference>
<comment type="caution">
    <text evidence="3">The sequence shown here is derived from an EMBL/GenBank/DDBJ whole genome shotgun (WGS) entry which is preliminary data.</text>
</comment>
<dbReference type="Gene3D" id="3.10.450.50">
    <property type="match status" value="1"/>
</dbReference>
<feature type="domain" description="SnoaL-like" evidence="2">
    <location>
        <begin position="28"/>
        <end position="138"/>
    </location>
</feature>
<dbReference type="Proteomes" id="UP001595444">
    <property type="component" value="Unassembled WGS sequence"/>
</dbReference>
<keyword evidence="4" id="KW-1185">Reference proteome</keyword>
<dbReference type="InterPro" id="IPR032710">
    <property type="entry name" value="NTF2-like_dom_sf"/>
</dbReference>